<organism evidence="1 2">
    <name type="scientific">Ceratodon purpureus</name>
    <name type="common">Fire moss</name>
    <name type="synonym">Dicranum purpureum</name>
    <dbReference type="NCBI Taxonomy" id="3225"/>
    <lineage>
        <taxon>Eukaryota</taxon>
        <taxon>Viridiplantae</taxon>
        <taxon>Streptophyta</taxon>
        <taxon>Embryophyta</taxon>
        <taxon>Bryophyta</taxon>
        <taxon>Bryophytina</taxon>
        <taxon>Bryopsida</taxon>
        <taxon>Dicranidae</taxon>
        <taxon>Pseudoditrichales</taxon>
        <taxon>Ditrichaceae</taxon>
        <taxon>Ceratodon</taxon>
    </lineage>
</organism>
<evidence type="ECO:0000313" key="2">
    <source>
        <dbReference type="Proteomes" id="UP000822688"/>
    </source>
</evidence>
<gene>
    <name evidence="1" type="ORF">KC19_5G090200</name>
</gene>
<evidence type="ECO:0000313" key="1">
    <source>
        <dbReference type="EMBL" id="KAG0576570.1"/>
    </source>
</evidence>
<name>A0A8T0HZG6_CERPU</name>
<reference evidence="1" key="1">
    <citation type="submission" date="2020-06" db="EMBL/GenBank/DDBJ databases">
        <title>WGS assembly of Ceratodon purpureus strain R40.</title>
        <authorList>
            <person name="Carey S.B."/>
            <person name="Jenkins J."/>
            <person name="Shu S."/>
            <person name="Lovell J.T."/>
            <person name="Sreedasyam A."/>
            <person name="Maumus F."/>
            <person name="Tiley G.P."/>
            <person name="Fernandez-Pozo N."/>
            <person name="Barry K."/>
            <person name="Chen C."/>
            <person name="Wang M."/>
            <person name="Lipzen A."/>
            <person name="Daum C."/>
            <person name="Saski C.A."/>
            <person name="Payton A.C."/>
            <person name="Mcbreen J.C."/>
            <person name="Conrad R.E."/>
            <person name="Kollar L.M."/>
            <person name="Olsson S."/>
            <person name="Huttunen S."/>
            <person name="Landis J.B."/>
            <person name="Wickett N.J."/>
            <person name="Johnson M.G."/>
            <person name="Rensing S.A."/>
            <person name="Grimwood J."/>
            <person name="Schmutz J."/>
            <person name="Mcdaniel S.F."/>
        </authorList>
    </citation>
    <scope>NUCLEOTIDE SEQUENCE</scope>
    <source>
        <strain evidence="1">R40</strain>
    </source>
</reference>
<comment type="caution">
    <text evidence="1">The sequence shown here is derived from an EMBL/GenBank/DDBJ whole genome shotgun (WGS) entry which is preliminary data.</text>
</comment>
<sequence>MTMVKPGTSWRGTYMHPLDSASFLIPQLIYWFQLTHDTYIDCRIVQAYVYLRHSKHYMIRTYRIVSISSIILHRILSFLERLVAMPIKCCKEITSIGIQYEGWYICKSKS</sequence>
<protein>
    <submittedName>
        <fullName evidence="1">Uncharacterized protein</fullName>
    </submittedName>
</protein>
<accession>A0A8T0HZG6</accession>
<dbReference type="EMBL" id="CM026425">
    <property type="protein sequence ID" value="KAG0576570.1"/>
    <property type="molecule type" value="Genomic_DNA"/>
</dbReference>
<proteinExistence type="predicted"/>
<keyword evidence="2" id="KW-1185">Reference proteome</keyword>
<dbReference type="Proteomes" id="UP000822688">
    <property type="component" value="Chromosome 5"/>
</dbReference>
<dbReference type="AlphaFoldDB" id="A0A8T0HZG6"/>